<gene>
    <name evidence="1" type="ORF">O3P69_006754</name>
</gene>
<accession>A0AAW0U2E1</accession>
<evidence type="ECO:0000313" key="2">
    <source>
        <dbReference type="Proteomes" id="UP001487740"/>
    </source>
</evidence>
<reference evidence="1 2" key="1">
    <citation type="submission" date="2023-03" db="EMBL/GenBank/DDBJ databases">
        <title>High-quality genome of Scylla paramamosain provides insights in environmental adaptation.</title>
        <authorList>
            <person name="Zhang L."/>
        </authorList>
    </citation>
    <scope>NUCLEOTIDE SEQUENCE [LARGE SCALE GENOMIC DNA]</scope>
    <source>
        <strain evidence="1">LZ_2023a</strain>
        <tissue evidence="1">Muscle</tissue>
    </source>
</reference>
<name>A0AAW0U2E1_SCYPA</name>
<sequence>MSEFSCQPGLITLSCIDASLTTLHLKGEGSVWGGAGNKGSNARSVASNVAPREGQRFVKPSLASLTLGLGDCGERDSETKDVEWTENFNKILCHRRPVCRCEPRVKVTYAVSGDTCPVSGVVAVKSPGCVVEAYRDEREEQEKEEEEKKAGRWRLRATMGVEWPQQHQGVKSWSAEPDLLKGPREGVICLVSLPSCLIFMADSNAGEPFTCLNVSSWGVESRARVEWGKRGNPGAASTSFENYY</sequence>
<dbReference type="Proteomes" id="UP001487740">
    <property type="component" value="Unassembled WGS sequence"/>
</dbReference>
<organism evidence="1 2">
    <name type="scientific">Scylla paramamosain</name>
    <name type="common">Mud crab</name>
    <dbReference type="NCBI Taxonomy" id="85552"/>
    <lineage>
        <taxon>Eukaryota</taxon>
        <taxon>Metazoa</taxon>
        <taxon>Ecdysozoa</taxon>
        <taxon>Arthropoda</taxon>
        <taxon>Crustacea</taxon>
        <taxon>Multicrustacea</taxon>
        <taxon>Malacostraca</taxon>
        <taxon>Eumalacostraca</taxon>
        <taxon>Eucarida</taxon>
        <taxon>Decapoda</taxon>
        <taxon>Pleocyemata</taxon>
        <taxon>Brachyura</taxon>
        <taxon>Eubrachyura</taxon>
        <taxon>Portunoidea</taxon>
        <taxon>Portunidae</taxon>
        <taxon>Portuninae</taxon>
        <taxon>Scylla</taxon>
    </lineage>
</organism>
<keyword evidence="2" id="KW-1185">Reference proteome</keyword>
<protein>
    <submittedName>
        <fullName evidence="1">Uncharacterized protein</fullName>
    </submittedName>
</protein>
<dbReference type="EMBL" id="JARAKH010000020">
    <property type="protein sequence ID" value="KAK8393641.1"/>
    <property type="molecule type" value="Genomic_DNA"/>
</dbReference>
<dbReference type="AlphaFoldDB" id="A0AAW0U2E1"/>
<comment type="caution">
    <text evidence="1">The sequence shown here is derived from an EMBL/GenBank/DDBJ whole genome shotgun (WGS) entry which is preliminary data.</text>
</comment>
<proteinExistence type="predicted"/>
<evidence type="ECO:0000313" key="1">
    <source>
        <dbReference type="EMBL" id="KAK8393641.1"/>
    </source>
</evidence>